<reference evidence="4 5" key="1">
    <citation type="submission" date="2020-08" db="EMBL/GenBank/DDBJ databases">
        <title>Genomic Encyclopedia of Type Strains, Phase IV (KMG-IV): sequencing the most valuable type-strain genomes for metagenomic binning, comparative biology and taxonomic classification.</title>
        <authorList>
            <person name="Goeker M."/>
        </authorList>
    </citation>
    <scope>NUCLEOTIDE SEQUENCE [LARGE SCALE GENOMIC DNA]</scope>
    <source>
        <strain evidence="4 5">DSM 29514</strain>
    </source>
</reference>
<name>A0A7W6PU39_9HYPH</name>
<dbReference type="Pfam" id="PF10145">
    <property type="entry name" value="PhageMin_Tail"/>
    <property type="match status" value="1"/>
</dbReference>
<gene>
    <name evidence="4" type="ORF">GGQ72_004393</name>
</gene>
<evidence type="ECO:0000313" key="4">
    <source>
        <dbReference type="EMBL" id="MBB4145827.1"/>
    </source>
</evidence>
<sequence length="710" mass="76291">MTGKMTATMVVDLRDKTGAGVRTVIGNLDRLKRAERELELAQRGANLRRTDRAMENLMIARQQEAQERKANMMMWAARGATAVAAVVASQVAAYTKFAEAEDRVNRIAITGEKGFGTVRNTMRDLQKVANDTYLPIEKVTSGLDALVASGRSMEESMAFLPSVAMTAQASGAAVEDIARSSDALAGSLGISATEMQHAFDILVAGGKAGKFELKDMAQYLPSLLPAFSALGYKGTDGLEKMVAMLQIVRNQAGSSGEAATYLGNVFQKMETEETRKKFKKMGIDLSKGLNDARKSGKDVLDVFLDLTQKATKGDLSKIPLLFGDSEMQKGVRALIMQRDALNQMRQSLKGVDGSTMRDFNQAVEGSAAKIQKLMTLLDKLATQSGARAAEALNPILETVTDQVDRREAAEAAREGMSAADRARQQVDFQARYKAVNPDAGTREIRKAYEDALVSVGRKQSKSVFQDIERLERQIAANEGRRAGGERQQRLGDPSRGSYGDKGALGSSTGQIPIPLRKPTAGERRELALAAAEELNRASPSRGTYDPRFTKKDGSFWSDLIGPKTETDKDVFEAVRLLSQRPASRPAVTQNRPLDAPLVPLPLAASMALDEARRARQMGFGSTTNNLPGKAADDVDMGRRVSIEGTPSVSLSGTPTVALAGPVTIANMPPPSVFNFVINEASDAQAVARAVGQYVDSAKSGVQASTGDFGN</sequence>
<dbReference type="AlphaFoldDB" id="A0A7W6PU39"/>
<organism evidence="4 5">
    <name type="scientific">Rhizobium rhizoryzae</name>
    <dbReference type="NCBI Taxonomy" id="451876"/>
    <lineage>
        <taxon>Bacteria</taxon>
        <taxon>Pseudomonadati</taxon>
        <taxon>Pseudomonadota</taxon>
        <taxon>Alphaproteobacteria</taxon>
        <taxon>Hyphomicrobiales</taxon>
        <taxon>Rhizobiaceae</taxon>
        <taxon>Rhizobium/Agrobacterium group</taxon>
        <taxon>Rhizobium</taxon>
    </lineage>
</organism>
<evidence type="ECO:0000313" key="5">
    <source>
        <dbReference type="Proteomes" id="UP000519897"/>
    </source>
</evidence>
<feature type="domain" description="Phage tail tape measure protein" evidence="3">
    <location>
        <begin position="126"/>
        <end position="310"/>
    </location>
</feature>
<evidence type="ECO:0000259" key="3">
    <source>
        <dbReference type="Pfam" id="PF10145"/>
    </source>
</evidence>
<keyword evidence="5" id="KW-1185">Reference proteome</keyword>
<proteinExistence type="predicted"/>
<feature type="compositionally biased region" description="Basic and acidic residues" evidence="2">
    <location>
        <begin position="475"/>
        <end position="489"/>
    </location>
</feature>
<dbReference type="EMBL" id="JACIEC010000012">
    <property type="protein sequence ID" value="MBB4145827.1"/>
    <property type="molecule type" value="Genomic_DNA"/>
</dbReference>
<dbReference type="PANTHER" id="PTHR37813:SF1">
    <property type="entry name" value="FELS-2 PROPHAGE PROTEIN"/>
    <property type="match status" value="1"/>
</dbReference>
<accession>A0A7W6PU39</accession>
<feature type="region of interest" description="Disordered" evidence="2">
    <location>
        <begin position="475"/>
        <end position="516"/>
    </location>
</feature>
<evidence type="ECO:0000256" key="2">
    <source>
        <dbReference type="SAM" id="MobiDB-lite"/>
    </source>
</evidence>
<dbReference type="RefSeq" id="WP_165130337.1">
    <property type="nucleotide sequence ID" value="NZ_CP049247.1"/>
</dbReference>
<dbReference type="NCBIfam" id="TIGR01760">
    <property type="entry name" value="tape_meas_TP901"/>
    <property type="match status" value="1"/>
</dbReference>
<comment type="caution">
    <text evidence="4">The sequence shown here is derived from an EMBL/GenBank/DDBJ whole genome shotgun (WGS) entry which is preliminary data.</text>
</comment>
<protein>
    <submittedName>
        <fullName evidence="4">TP901 family phage tail tape measure protein</fullName>
    </submittedName>
</protein>
<dbReference type="PANTHER" id="PTHR37813">
    <property type="entry name" value="FELS-2 PROPHAGE PROTEIN"/>
    <property type="match status" value="1"/>
</dbReference>
<evidence type="ECO:0000256" key="1">
    <source>
        <dbReference type="ARBA" id="ARBA00022612"/>
    </source>
</evidence>
<keyword evidence="1" id="KW-1188">Viral release from host cell</keyword>
<dbReference type="Proteomes" id="UP000519897">
    <property type="component" value="Unassembled WGS sequence"/>
</dbReference>
<dbReference type="InterPro" id="IPR010090">
    <property type="entry name" value="Phage_tape_meas"/>
</dbReference>